<gene>
    <name evidence="3" type="ORF">VB264_11900</name>
</gene>
<dbReference type="PANTHER" id="PTHR42776">
    <property type="entry name" value="SERINE PEPTIDASE S9 FAMILY MEMBER"/>
    <property type="match status" value="1"/>
</dbReference>
<dbReference type="InterPro" id="IPR029058">
    <property type="entry name" value="AB_hydrolase_fold"/>
</dbReference>
<dbReference type="RefSeq" id="WP_323249619.1">
    <property type="nucleotide sequence ID" value="NZ_JAYFUL010000017.1"/>
</dbReference>
<sequence>MDICENEGYKMPPKVIADLVTANVTPSVSVDSKGEWMALLQRSAQPSIEQLAQPELKLAGLRINPTNNGPSRTAYFVSIKLRKVLGTDEVMIKGLPEKPLLSYASWSPDDSKIAFCNSTPDKIELWVLDISTATARKVSDLGMNAVFGHPYVWLSDGKSLIAKTVDPNRGNPPQKNAIPTGPTIVENLGKTNPSRTYQDLLKNESDEKLFEFYATSVIVKINLGGETETIIKANIIRTASTSPNGKYILVKTIHRPFSYLVPYNRFPQKIEIFGIDGVLVKTLVDNPLIENVPILFDAVQKEPRGFNWRADVPATIYWIEAQDGGDPKNEVAIRDKVFALSAPFTGNYSTIAETNYRYAGIIWANETLALMEEYWHKTRRVITKIIDPSGQQEAQILFDRSSEDKYNEPGNPSTKKNQYGKLVMDVQKDNTVFMTGDGASAEGDRPFVDILNLTTKETTRLWRSEAPFYERPIAILDNDKQIVLTVRESKQDNPNYFVRDLLNKNITQLTFFPHPYPALKGIAKQVLKYKRPDGVELTANLYLPADYQKEQGALPCLLEAYPLEFKDKSNAGQISGSPYEFTSIYWGSPIFWVTQGFAILEGASIPIVGEGNVEPNDTYLEQLVAGAKAAIDEGVRLGVVDSNRVGVMGHSYGAFMVANLLSHSDLFKAGIARSGAYNRTLTPFGFQGEERSIWQTPETYHKMSPFNYADKMKTPLLLIHGEADNNMGTFPMQSERYYNALKGLGATVRYVQLPYESHGYQAKESILHMLWEMNTWLTTYVKEGITSNLLLEIK</sequence>
<accession>A0ABU5QN43</accession>
<dbReference type="EMBL" id="JAYFUL010000017">
    <property type="protein sequence ID" value="MEA5258488.1"/>
    <property type="molecule type" value="Genomic_DNA"/>
</dbReference>
<feature type="domain" description="Peptidase S9 prolyl oligopeptidase catalytic" evidence="2">
    <location>
        <begin position="618"/>
        <end position="782"/>
    </location>
</feature>
<evidence type="ECO:0000313" key="4">
    <source>
        <dbReference type="Proteomes" id="UP001304671"/>
    </source>
</evidence>
<keyword evidence="4" id="KW-1185">Reference proteome</keyword>
<dbReference type="PANTHER" id="PTHR42776:SF28">
    <property type="entry name" value="GLUTAMYL ENDOPEPTIDASE, CHLOROPLASTIC-RELATED"/>
    <property type="match status" value="1"/>
</dbReference>
<organism evidence="3 4">
    <name type="scientific">Arcicella aquatica</name>
    <dbReference type="NCBI Taxonomy" id="217141"/>
    <lineage>
        <taxon>Bacteria</taxon>
        <taxon>Pseudomonadati</taxon>
        <taxon>Bacteroidota</taxon>
        <taxon>Cytophagia</taxon>
        <taxon>Cytophagales</taxon>
        <taxon>Flectobacillaceae</taxon>
        <taxon>Arcicella</taxon>
    </lineage>
</organism>
<dbReference type="Gene3D" id="2.120.10.30">
    <property type="entry name" value="TolB, C-terminal domain"/>
    <property type="match status" value="1"/>
</dbReference>
<dbReference type="SUPFAM" id="SSF82171">
    <property type="entry name" value="DPP6 N-terminal domain-like"/>
    <property type="match status" value="1"/>
</dbReference>
<comment type="caution">
    <text evidence="3">The sequence shown here is derived from an EMBL/GenBank/DDBJ whole genome shotgun (WGS) entry which is preliminary data.</text>
</comment>
<dbReference type="Gene3D" id="3.40.50.1820">
    <property type="entry name" value="alpha/beta hydrolase"/>
    <property type="match status" value="1"/>
</dbReference>
<dbReference type="InterPro" id="IPR011042">
    <property type="entry name" value="6-blade_b-propeller_TolB-like"/>
</dbReference>
<evidence type="ECO:0000313" key="3">
    <source>
        <dbReference type="EMBL" id="MEA5258488.1"/>
    </source>
</evidence>
<name>A0ABU5QN43_9BACT</name>
<keyword evidence="1" id="KW-0378">Hydrolase</keyword>
<proteinExistence type="predicted"/>
<dbReference type="Proteomes" id="UP001304671">
    <property type="component" value="Unassembled WGS sequence"/>
</dbReference>
<dbReference type="Pfam" id="PF00326">
    <property type="entry name" value="Peptidase_S9"/>
    <property type="match status" value="1"/>
</dbReference>
<protein>
    <submittedName>
        <fullName evidence="3">Prolyl oligopeptidase family serine peptidase</fullName>
    </submittedName>
</protein>
<dbReference type="InterPro" id="IPR001375">
    <property type="entry name" value="Peptidase_S9_cat"/>
</dbReference>
<dbReference type="SUPFAM" id="SSF53474">
    <property type="entry name" value="alpha/beta-Hydrolases"/>
    <property type="match status" value="1"/>
</dbReference>
<reference evidence="3 4" key="1">
    <citation type="submission" date="2023-12" db="EMBL/GenBank/DDBJ databases">
        <title>Novel species of the genus Arcicella isolated from rivers.</title>
        <authorList>
            <person name="Lu H."/>
        </authorList>
    </citation>
    <scope>NUCLEOTIDE SEQUENCE [LARGE SCALE GENOMIC DNA]</scope>
    <source>
        <strain evidence="3 4">LMG 21963</strain>
    </source>
</reference>
<evidence type="ECO:0000259" key="2">
    <source>
        <dbReference type="Pfam" id="PF00326"/>
    </source>
</evidence>
<evidence type="ECO:0000256" key="1">
    <source>
        <dbReference type="ARBA" id="ARBA00022801"/>
    </source>
</evidence>